<evidence type="ECO:0000313" key="1">
    <source>
        <dbReference type="EMBL" id="EKE27110.1"/>
    </source>
</evidence>
<dbReference type="AlphaFoldDB" id="K2GUX3"/>
<reference evidence="1" key="1">
    <citation type="journal article" date="2012" name="Science">
        <title>Fermentation, hydrogen, and sulfur metabolism in multiple uncultivated bacterial phyla.</title>
        <authorList>
            <person name="Wrighton K.C."/>
            <person name="Thomas B.C."/>
            <person name="Sharon I."/>
            <person name="Miller C.S."/>
            <person name="Castelle C.J."/>
            <person name="VerBerkmoes N.C."/>
            <person name="Wilkins M.J."/>
            <person name="Hettich R.L."/>
            <person name="Lipton M.S."/>
            <person name="Williams K.H."/>
            <person name="Long P.E."/>
            <person name="Banfield J.F."/>
        </authorList>
    </citation>
    <scope>NUCLEOTIDE SEQUENCE [LARGE SCALE GENOMIC DNA]</scope>
</reference>
<sequence length="200" mass="22743">MKTYIKYISSIAITSIVVWSIVYAATSITNFWTPGWAVATVWSGDTIAPAWYQAVNTKLNWVFTEWKWCASVWWTINCVNNAPIDQVWTITDWKWCTGNGWLVTCTSNSPTVTETDPKIWTLTSWKWCKSDWSKVICSSNSTPLYQCPQAAIDASSTCWNTCWWQITTSSTCASEIGQWDGCNNWASAIKNCTLLWNLVN</sequence>
<dbReference type="EMBL" id="AMFJ01000556">
    <property type="protein sequence ID" value="EKE27110.1"/>
    <property type="molecule type" value="Genomic_DNA"/>
</dbReference>
<protein>
    <submittedName>
        <fullName evidence="1">Uncharacterized protein</fullName>
    </submittedName>
</protein>
<gene>
    <name evidence="1" type="ORF">ACD_4C00040G0003</name>
</gene>
<accession>K2GUX3</accession>
<name>K2GUX3_9BACT</name>
<organism evidence="1">
    <name type="scientific">uncultured bacterium</name>
    <name type="common">gcode 4</name>
    <dbReference type="NCBI Taxonomy" id="1234023"/>
    <lineage>
        <taxon>Bacteria</taxon>
        <taxon>environmental samples</taxon>
    </lineage>
</organism>
<comment type="caution">
    <text evidence="1">The sequence shown here is derived from an EMBL/GenBank/DDBJ whole genome shotgun (WGS) entry which is preliminary data.</text>
</comment>
<proteinExistence type="predicted"/>